<dbReference type="InterPro" id="IPR036097">
    <property type="entry name" value="HisK_dim/P_sf"/>
</dbReference>
<organism evidence="14 15">
    <name type="scientific">Planotetraspora silvatica</name>
    <dbReference type="NCBI Taxonomy" id="234614"/>
    <lineage>
        <taxon>Bacteria</taxon>
        <taxon>Bacillati</taxon>
        <taxon>Actinomycetota</taxon>
        <taxon>Actinomycetes</taxon>
        <taxon>Streptosporangiales</taxon>
        <taxon>Streptosporangiaceae</taxon>
        <taxon>Planotetraspora</taxon>
    </lineage>
</organism>
<protein>
    <recommendedName>
        <fullName evidence="3">histidine kinase</fullName>
        <ecNumber evidence="3">2.7.13.3</ecNumber>
    </recommendedName>
</protein>
<dbReference type="GO" id="GO:0000155">
    <property type="term" value="F:phosphorelay sensor kinase activity"/>
    <property type="evidence" value="ECO:0007669"/>
    <property type="project" value="InterPro"/>
</dbReference>
<dbReference type="EMBL" id="BOOQ01000028">
    <property type="protein sequence ID" value="GII48028.1"/>
    <property type="molecule type" value="Genomic_DNA"/>
</dbReference>
<keyword evidence="6 11" id="KW-0812">Transmembrane</keyword>
<comment type="caution">
    <text evidence="14">The sequence shown here is derived from an EMBL/GenBank/DDBJ whole genome shotgun (WGS) entry which is preliminary data.</text>
</comment>
<evidence type="ECO:0000256" key="8">
    <source>
        <dbReference type="ARBA" id="ARBA00022989"/>
    </source>
</evidence>
<dbReference type="CDD" id="cd00082">
    <property type="entry name" value="HisKA"/>
    <property type="match status" value="1"/>
</dbReference>
<accession>A0A8J3ULI0</accession>
<dbReference type="InterPro" id="IPR005467">
    <property type="entry name" value="His_kinase_dom"/>
</dbReference>
<comment type="catalytic activity">
    <reaction evidence="1">
        <text>ATP + protein L-histidine = ADP + protein N-phospho-L-histidine.</text>
        <dbReference type="EC" id="2.7.13.3"/>
    </reaction>
</comment>
<dbReference type="PANTHER" id="PTHR45436">
    <property type="entry name" value="SENSOR HISTIDINE KINASE YKOH"/>
    <property type="match status" value="1"/>
</dbReference>
<dbReference type="CDD" id="cd00075">
    <property type="entry name" value="HATPase"/>
    <property type="match status" value="1"/>
</dbReference>
<dbReference type="Pfam" id="PF00512">
    <property type="entry name" value="HisKA"/>
    <property type="match status" value="1"/>
</dbReference>
<dbReference type="InterPro" id="IPR050428">
    <property type="entry name" value="TCS_sensor_his_kinase"/>
</dbReference>
<evidence type="ECO:0000256" key="11">
    <source>
        <dbReference type="SAM" id="Phobius"/>
    </source>
</evidence>
<evidence type="ECO:0000313" key="14">
    <source>
        <dbReference type="EMBL" id="GII48028.1"/>
    </source>
</evidence>
<evidence type="ECO:0000256" key="9">
    <source>
        <dbReference type="ARBA" id="ARBA00023012"/>
    </source>
</evidence>
<dbReference type="InterPro" id="IPR003660">
    <property type="entry name" value="HAMP_dom"/>
</dbReference>
<evidence type="ECO:0000256" key="1">
    <source>
        <dbReference type="ARBA" id="ARBA00000085"/>
    </source>
</evidence>
<keyword evidence="15" id="KW-1185">Reference proteome</keyword>
<keyword evidence="5" id="KW-0808">Transferase</keyword>
<dbReference type="AlphaFoldDB" id="A0A8J3ULI0"/>
<evidence type="ECO:0000256" key="6">
    <source>
        <dbReference type="ARBA" id="ARBA00022692"/>
    </source>
</evidence>
<evidence type="ECO:0000256" key="2">
    <source>
        <dbReference type="ARBA" id="ARBA00004236"/>
    </source>
</evidence>
<name>A0A8J3ULI0_9ACTN</name>
<feature type="domain" description="HAMP" evidence="13">
    <location>
        <begin position="217"/>
        <end position="270"/>
    </location>
</feature>
<dbReference type="SMART" id="SM00388">
    <property type="entry name" value="HisKA"/>
    <property type="match status" value="1"/>
</dbReference>
<dbReference type="PROSITE" id="PS50885">
    <property type="entry name" value="HAMP"/>
    <property type="match status" value="1"/>
</dbReference>
<comment type="subcellular location">
    <subcellularLocation>
        <location evidence="2">Cell membrane</location>
    </subcellularLocation>
</comment>
<keyword evidence="4" id="KW-0597">Phosphoprotein</keyword>
<dbReference type="InterPro" id="IPR036890">
    <property type="entry name" value="HATPase_C_sf"/>
</dbReference>
<dbReference type="RefSeq" id="WP_203977067.1">
    <property type="nucleotide sequence ID" value="NZ_BAAAKY010000040.1"/>
</dbReference>
<keyword evidence="10 11" id="KW-0472">Membrane</keyword>
<sequence>MTPELSRRPVDAPEGAGHDRIAKRLPDVAGVATRRASRTGVLRRRPRSIRRHYTIMFATVSFLFLTTLGATLDMLIEKNMEVEAIGTTEQVATEWSARVRAGHIPRIIPSTDHVSLIQVLDPRGRVVDASRAAITRPLSGFHPSSSDRVQSFTQQSQGGEPLVLTAVRVTPARNSSYVYAGLLESYLLADHRLEIDTAACGAFLLLLETWLAWSLGGQILRPVDSMRASLSKITSPRPGLRVPVPPGQDEIALLARTVNETLARLGTAAERQRRFASDVSHELRTPLTGLRARLEEAVLYPGDTDPHKAIRGALSTADHLQEVMEDLLVLGRLHAAGPSPGAPIDLGALVAEMAAIRTGTIPVRVQIVPGVRVRSSRVQLVRIMENLLANARRHADSRIDVTVAATGRWAVMTLADDGAGIAPHDRERVFERFTRLDEARSRDPEGSGLGLAISREIAEAHGGTLRLEDSPGGARFVLRLPLLQDRDPD</sequence>
<dbReference type="SMART" id="SM00387">
    <property type="entry name" value="HATPase_c"/>
    <property type="match status" value="1"/>
</dbReference>
<evidence type="ECO:0000259" key="12">
    <source>
        <dbReference type="PROSITE" id="PS50109"/>
    </source>
</evidence>
<dbReference type="CDD" id="cd06225">
    <property type="entry name" value="HAMP"/>
    <property type="match status" value="1"/>
</dbReference>
<dbReference type="PRINTS" id="PR00344">
    <property type="entry name" value="BCTRLSENSOR"/>
</dbReference>
<dbReference type="Gene3D" id="3.30.565.10">
    <property type="entry name" value="Histidine kinase-like ATPase, C-terminal domain"/>
    <property type="match status" value="1"/>
</dbReference>
<evidence type="ECO:0000256" key="5">
    <source>
        <dbReference type="ARBA" id="ARBA00022679"/>
    </source>
</evidence>
<dbReference type="Pfam" id="PF02518">
    <property type="entry name" value="HATPase_c"/>
    <property type="match status" value="1"/>
</dbReference>
<keyword evidence="7" id="KW-0418">Kinase</keyword>
<gene>
    <name evidence="14" type="ORF">Psi02_44520</name>
</gene>
<dbReference type="EC" id="2.7.13.3" evidence="3"/>
<dbReference type="SMART" id="SM00304">
    <property type="entry name" value="HAMP"/>
    <property type="match status" value="1"/>
</dbReference>
<evidence type="ECO:0000256" key="4">
    <source>
        <dbReference type="ARBA" id="ARBA00022553"/>
    </source>
</evidence>
<evidence type="ECO:0000259" key="13">
    <source>
        <dbReference type="PROSITE" id="PS50885"/>
    </source>
</evidence>
<dbReference type="InterPro" id="IPR003661">
    <property type="entry name" value="HisK_dim/P_dom"/>
</dbReference>
<evidence type="ECO:0000256" key="10">
    <source>
        <dbReference type="ARBA" id="ARBA00023136"/>
    </source>
</evidence>
<keyword evidence="9" id="KW-0902">Two-component regulatory system</keyword>
<dbReference type="PANTHER" id="PTHR45436:SF5">
    <property type="entry name" value="SENSOR HISTIDINE KINASE TRCS"/>
    <property type="match status" value="1"/>
</dbReference>
<dbReference type="SUPFAM" id="SSF55874">
    <property type="entry name" value="ATPase domain of HSP90 chaperone/DNA topoisomerase II/histidine kinase"/>
    <property type="match status" value="1"/>
</dbReference>
<keyword evidence="8 11" id="KW-1133">Transmembrane helix</keyword>
<dbReference type="InterPro" id="IPR003594">
    <property type="entry name" value="HATPase_dom"/>
</dbReference>
<reference evidence="14" key="1">
    <citation type="submission" date="2021-01" db="EMBL/GenBank/DDBJ databases">
        <title>Whole genome shotgun sequence of Planotetraspora silvatica NBRC 100141.</title>
        <authorList>
            <person name="Komaki H."/>
            <person name="Tamura T."/>
        </authorList>
    </citation>
    <scope>NUCLEOTIDE SEQUENCE</scope>
    <source>
        <strain evidence="14">NBRC 100141</strain>
    </source>
</reference>
<dbReference type="Gene3D" id="6.10.340.10">
    <property type="match status" value="1"/>
</dbReference>
<dbReference type="Pfam" id="PF00672">
    <property type="entry name" value="HAMP"/>
    <property type="match status" value="1"/>
</dbReference>
<proteinExistence type="predicted"/>
<dbReference type="InterPro" id="IPR004358">
    <property type="entry name" value="Sig_transdc_His_kin-like_C"/>
</dbReference>
<dbReference type="Proteomes" id="UP000644610">
    <property type="component" value="Unassembled WGS sequence"/>
</dbReference>
<evidence type="ECO:0000256" key="7">
    <source>
        <dbReference type="ARBA" id="ARBA00022777"/>
    </source>
</evidence>
<dbReference type="Gene3D" id="1.10.287.130">
    <property type="match status" value="1"/>
</dbReference>
<evidence type="ECO:0000256" key="3">
    <source>
        <dbReference type="ARBA" id="ARBA00012438"/>
    </source>
</evidence>
<dbReference type="SUPFAM" id="SSF47384">
    <property type="entry name" value="Homodimeric domain of signal transducing histidine kinase"/>
    <property type="match status" value="1"/>
</dbReference>
<feature type="transmembrane region" description="Helical" evidence="11">
    <location>
        <begin position="53"/>
        <end position="72"/>
    </location>
</feature>
<feature type="domain" description="Histidine kinase" evidence="12">
    <location>
        <begin position="278"/>
        <end position="484"/>
    </location>
</feature>
<dbReference type="PROSITE" id="PS50109">
    <property type="entry name" value="HIS_KIN"/>
    <property type="match status" value="1"/>
</dbReference>
<dbReference type="GO" id="GO:0005886">
    <property type="term" value="C:plasma membrane"/>
    <property type="evidence" value="ECO:0007669"/>
    <property type="project" value="UniProtKB-SubCell"/>
</dbReference>
<evidence type="ECO:0000313" key="15">
    <source>
        <dbReference type="Proteomes" id="UP000644610"/>
    </source>
</evidence>